<dbReference type="NCBIfam" id="TIGR02019">
    <property type="entry name" value="BchJ"/>
    <property type="match status" value="1"/>
</dbReference>
<dbReference type="PANTHER" id="PTHR35090:SF1">
    <property type="entry name" value="SLR0144 PROTEIN"/>
    <property type="match status" value="1"/>
</dbReference>
<organism evidence="2 3">
    <name type="scientific">Marichromatium gracile</name>
    <name type="common">Chromatium gracile</name>
    <dbReference type="NCBI Taxonomy" id="1048"/>
    <lineage>
        <taxon>Bacteria</taxon>
        <taxon>Pseudomonadati</taxon>
        <taxon>Pseudomonadota</taxon>
        <taxon>Gammaproteobacteria</taxon>
        <taxon>Chromatiales</taxon>
        <taxon>Chromatiaceae</taxon>
        <taxon>Marichromatium</taxon>
    </lineage>
</organism>
<comment type="caution">
    <text evidence="2">The sequence shown here is derived from an EMBL/GenBank/DDBJ whole genome shotgun (WGS) entry which is preliminary data.</text>
</comment>
<dbReference type="InterPro" id="IPR004096">
    <property type="entry name" value="V4R"/>
</dbReference>
<dbReference type="EMBL" id="LSYU01000028">
    <property type="protein sequence ID" value="KXX65865.1"/>
    <property type="molecule type" value="Genomic_DNA"/>
</dbReference>
<name>A0ABR5VJH2_MARGR</name>
<gene>
    <name evidence="2" type="ORF">AY586_08020</name>
</gene>
<dbReference type="RefSeq" id="WP_062272386.1">
    <property type="nucleotide sequence ID" value="NZ_LSYU01000028.1"/>
</dbReference>
<dbReference type="SMART" id="SM00989">
    <property type="entry name" value="V4R"/>
    <property type="match status" value="1"/>
</dbReference>
<keyword evidence="3" id="KW-1185">Reference proteome</keyword>
<protein>
    <submittedName>
        <fullName evidence="2">Bacteriochlorophyll 4-vinyl reductase</fullName>
    </submittedName>
</protein>
<evidence type="ECO:0000259" key="1">
    <source>
        <dbReference type="SMART" id="SM00989"/>
    </source>
</evidence>
<dbReference type="InterPro" id="IPR024096">
    <property type="entry name" value="NO_sig/Golgi_transp_ligand-bd"/>
</dbReference>
<evidence type="ECO:0000313" key="2">
    <source>
        <dbReference type="EMBL" id="KXX65865.1"/>
    </source>
</evidence>
<dbReference type="PANTHER" id="PTHR35090">
    <property type="entry name" value="DNA-DIRECTED RNA POLYMERASE SUBUNIT I"/>
    <property type="match status" value="1"/>
</dbReference>
<dbReference type="Gene3D" id="3.30.1380.20">
    <property type="entry name" value="Trafficking protein particle complex subunit 3"/>
    <property type="match status" value="1"/>
</dbReference>
<dbReference type="Pfam" id="PF02830">
    <property type="entry name" value="V4R"/>
    <property type="match status" value="1"/>
</dbReference>
<proteinExistence type="predicted"/>
<reference evidence="2 3" key="1">
    <citation type="submission" date="2016-02" db="EMBL/GenBank/DDBJ databases">
        <title>Genome sequence of Marichromatium gracile YL-28, a purple sulfur bacterium.</title>
        <authorList>
            <person name="Zhao C."/>
            <person name="Hong X."/>
            <person name="Chen S."/>
            <person name="Yang S."/>
        </authorList>
    </citation>
    <scope>NUCLEOTIDE SEQUENCE [LARGE SCALE GENOMIC DNA]</scope>
    <source>
        <strain evidence="2 3">YL28</strain>
    </source>
</reference>
<dbReference type="Proteomes" id="UP000075766">
    <property type="component" value="Unassembled WGS sequence"/>
</dbReference>
<dbReference type="SUPFAM" id="SSF111126">
    <property type="entry name" value="Ligand-binding domain in the NO signalling and Golgi transport"/>
    <property type="match status" value="1"/>
</dbReference>
<sequence>MNQPVNTTAPAPGRVGPNAIIRIAEALESFEGRERVEALLEAAGLAHYLDAMPETMVDEREVTRLHVALRELIGVEGAKAVSRDAGARTGDYLLARRIPRPAQRLLKILPAPLASRVLMTAIRRNAWTFAGSGRFEALPAYPPRFIIEDGPICAGARAEHPLCDFYAGTFERLYRKLVQREARVTETACQAKGAEACVFEVRW</sequence>
<accession>A0ABR5VJH2</accession>
<dbReference type="InterPro" id="IPR010249">
    <property type="entry name" value="BchJ"/>
</dbReference>
<feature type="domain" description="4-vinyl reductase 4VR" evidence="1">
    <location>
        <begin position="142"/>
        <end position="203"/>
    </location>
</feature>
<evidence type="ECO:0000313" key="3">
    <source>
        <dbReference type="Proteomes" id="UP000075766"/>
    </source>
</evidence>